<evidence type="ECO:0000256" key="9">
    <source>
        <dbReference type="ARBA" id="ARBA00024910"/>
    </source>
</evidence>
<dbReference type="RefSeq" id="WP_189433686.1">
    <property type="nucleotide sequence ID" value="NZ_BNAO01000008.1"/>
</dbReference>
<accession>A0ABQ3L1L6</accession>
<dbReference type="SUPFAM" id="SSF102829">
    <property type="entry name" value="Cell division protein ZapA-like"/>
    <property type="match status" value="1"/>
</dbReference>
<evidence type="ECO:0000256" key="2">
    <source>
        <dbReference type="ARBA" id="ARBA00010074"/>
    </source>
</evidence>
<keyword evidence="7" id="KW-0717">Septation</keyword>
<evidence type="ECO:0000256" key="7">
    <source>
        <dbReference type="ARBA" id="ARBA00023210"/>
    </source>
</evidence>
<evidence type="ECO:0000256" key="3">
    <source>
        <dbReference type="ARBA" id="ARBA00015195"/>
    </source>
</evidence>
<organism evidence="12 13">
    <name type="scientific">Alishewanella longhuensis</name>
    <dbReference type="NCBI Taxonomy" id="1091037"/>
    <lineage>
        <taxon>Bacteria</taxon>
        <taxon>Pseudomonadati</taxon>
        <taxon>Pseudomonadota</taxon>
        <taxon>Gammaproteobacteria</taxon>
        <taxon>Alteromonadales</taxon>
        <taxon>Alteromonadaceae</taxon>
        <taxon>Alishewanella</taxon>
    </lineage>
</organism>
<evidence type="ECO:0000256" key="10">
    <source>
        <dbReference type="ARBA" id="ARBA00026068"/>
    </source>
</evidence>
<keyword evidence="8" id="KW-0131">Cell cycle</keyword>
<comment type="similarity">
    <text evidence="2">Belongs to the ZapA family. Type 1 subfamily.</text>
</comment>
<dbReference type="Pfam" id="PF05164">
    <property type="entry name" value="ZapA"/>
    <property type="match status" value="1"/>
</dbReference>
<evidence type="ECO:0000256" key="4">
    <source>
        <dbReference type="ARBA" id="ARBA00022490"/>
    </source>
</evidence>
<comment type="subunit">
    <text evidence="10">Homodimer. Interacts with FtsZ.</text>
</comment>
<evidence type="ECO:0000256" key="11">
    <source>
        <dbReference type="ARBA" id="ARBA00033158"/>
    </source>
</evidence>
<keyword evidence="5" id="KW-0132">Cell division</keyword>
<name>A0ABQ3L1L6_9ALTE</name>
<evidence type="ECO:0000256" key="1">
    <source>
        <dbReference type="ARBA" id="ARBA00004496"/>
    </source>
</evidence>
<sequence length="88" mass="9837">MSDIESCTVQILGRQYRFKHPSDKQQQLTSTAAELDLRLKTQVADLPLATRDQLLILTAINLLNELSELQQQTATCVEQLVAQIKEAG</sequence>
<gene>
    <name evidence="12" type="ORF">GCM10010919_28260</name>
</gene>
<proteinExistence type="inferred from homology"/>
<evidence type="ECO:0000313" key="12">
    <source>
        <dbReference type="EMBL" id="GHG74648.1"/>
    </source>
</evidence>
<dbReference type="PANTHER" id="PTHR34981:SF1">
    <property type="entry name" value="CELL DIVISION PROTEIN ZAPA"/>
    <property type="match status" value="1"/>
</dbReference>
<comment type="function">
    <text evidence="9">Activator of cell division through the inhibition of FtsZ GTPase activity, therefore promoting FtsZ assembly into bundles of protofilaments necessary for the formation of the division Z ring. It is recruited early at mid-cell but it is not essential for cell division.</text>
</comment>
<keyword evidence="13" id="KW-1185">Reference proteome</keyword>
<comment type="subcellular location">
    <subcellularLocation>
        <location evidence="1">Cytoplasm</location>
    </subcellularLocation>
</comment>
<evidence type="ECO:0000256" key="8">
    <source>
        <dbReference type="ARBA" id="ARBA00023306"/>
    </source>
</evidence>
<comment type="caution">
    <text evidence="12">The sequence shown here is derived from an EMBL/GenBank/DDBJ whole genome shotgun (WGS) entry which is preliminary data.</text>
</comment>
<dbReference type="InterPro" id="IPR007838">
    <property type="entry name" value="Cell_div_ZapA-like"/>
</dbReference>
<reference evidence="13" key="1">
    <citation type="journal article" date="2019" name="Int. J. Syst. Evol. Microbiol.">
        <title>The Global Catalogue of Microorganisms (GCM) 10K type strain sequencing project: providing services to taxonomists for standard genome sequencing and annotation.</title>
        <authorList>
            <consortium name="The Broad Institute Genomics Platform"/>
            <consortium name="The Broad Institute Genome Sequencing Center for Infectious Disease"/>
            <person name="Wu L."/>
            <person name="Ma J."/>
        </authorList>
    </citation>
    <scope>NUCLEOTIDE SEQUENCE [LARGE SCALE GENOMIC DNA]</scope>
    <source>
        <strain evidence="13">CGMCC 1.7003</strain>
    </source>
</reference>
<dbReference type="PANTHER" id="PTHR34981">
    <property type="entry name" value="CELL DIVISION PROTEIN ZAPA"/>
    <property type="match status" value="1"/>
</dbReference>
<evidence type="ECO:0000256" key="5">
    <source>
        <dbReference type="ARBA" id="ARBA00022618"/>
    </source>
</evidence>
<dbReference type="EMBL" id="BNAO01000008">
    <property type="protein sequence ID" value="GHG74648.1"/>
    <property type="molecule type" value="Genomic_DNA"/>
</dbReference>
<dbReference type="Gene3D" id="3.30.160.880">
    <property type="entry name" value="Cell division protein ZapA protomer, N-terminal domain"/>
    <property type="match status" value="1"/>
</dbReference>
<evidence type="ECO:0000313" key="13">
    <source>
        <dbReference type="Proteomes" id="UP000659697"/>
    </source>
</evidence>
<protein>
    <recommendedName>
        <fullName evidence="3">Cell division protein ZapA</fullName>
    </recommendedName>
    <alternativeName>
        <fullName evidence="11">Z ring-associated protein ZapA</fullName>
    </alternativeName>
</protein>
<dbReference type="Proteomes" id="UP000659697">
    <property type="component" value="Unassembled WGS sequence"/>
</dbReference>
<keyword evidence="4" id="KW-0963">Cytoplasm</keyword>
<keyword evidence="6" id="KW-0175">Coiled coil</keyword>
<evidence type="ECO:0000256" key="6">
    <source>
        <dbReference type="ARBA" id="ARBA00023054"/>
    </source>
</evidence>
<dbReference type="InterPro" id="IPR036192">
    <property type="entry name" value="Cell_div_ZapA-like_sf"/>
</dbReference>
<dbReference type="InterPro" id="IPR042233">
    <property type="entry name" value="Cell_div_ZapA_N"/>
</dbReference>